<dbReference type="PROSITE" id="PS51371">
    <property type="entry name" value="CBS"/>
    <property type="match status" value="2"/>
</dbReference>
<evidence type="ECO:0000256" key="2">
    <source>
        <dbReference type="SAM" id="MobiDB-lite"/>
    </source>
</evidence>
<dbReference type="InterPro" id="IPR050965">
    <property type="entry name" value="UPF0336/Enoyl-CoA_hydratase"/>
</dbReference>
<dbReference type="PANTHER" id="PTHR43437">
    <property type="entry name" value="HYDROXYACYL-THIOESTER DEHYDRATASE TYPE 2, MITOCHONDRIAL-RELATED"/>
    <property type="match status" value="1"/>
</dbReference>
<evidence type="ECO:0000259" key="3">
    <source>
        <dbReference type="PROSITE" id="PS51371"/>
    </source>
</evidence>
<dbReference type="InterPro" id="IPR000644">
    <property type="entry name" value="CBS_dom"/>
</dbReference>
<dbReference type="GO" id="GO:0006633">
    <property type="term" value="P:fatty acid biosynthetic process"/>
    <property type="evidence" value="ECO:0007669"/>
    <property type="project" value="TreeGrafter"/>
</dbReference>
<dbReference type="PANTHER" id="PTHR43437:SF3">
    <property type="entry name" value="HYDROXYACYL-THIOESTER DEHYDRATASE TYPE 2, MITOCHONDRIAL"/>
    <property type="match status" value="1"/>
</dbReference>
<dbReference type="Proteomes" id="UP000199114">
    <property type="component" value="Unassembled WGS sequence"/>
</dbReference>
<feature type="region of interest" description="Disordered" evidence="2">
    <location>
        <begin position="145"/>
        <end position="167"/>
    </location>
</feature>
<dbReference type="SMART" id="SM00116">
    <property type="entry name" value="CBS"/>
    <property type="match status" value="2"/>
</dbReference>
<evidence type="ECO:0000313" key="5">
    <source>
        <dbReference type="Proteomes" id="UP000199114"/>
    </source>
</evidence>
<protein>
    <submittedName>
        <fullName evidence="4">CBS domain-containing protein</fullName>
    </submittedName>
</protein>
<dbReference type="Pfam" id="PF01575">
    <property type="entry name" value="MaoC_dehydratas"/>
    <property type="match status" value="1"/>
</dbReference>
<gene>
    <name evidence="4" type="ORF">SAMN04489841_2528</name>
</gene>
<evidence type="ECO:0000313" key="4">
    <source>
        <dbReference type="EMBL" id="SEQ85370.1"/>
    </source>
</evidence>
<dbReference type="RefSeq" id="WP_090618435.1">
    <property type="nucleotide sequence ID" value="NZ_FOFD01000003.1"/>
</dbReference>
<sequence length="326" mass="34855">MHDTIPVAEIMVEDVVTATPDVTATEAATLLRGENVSSVVIVRDGEPIGILTEGDFVTHLCERSDLGHLRVRDVMSAPVTTIEPTASIVDAVELLRTTDIEHLPVVSSGDSGAEGDGDATGVERAETDELVGIVTTTELTYYVPQLAHRGGESRQRPPRRHVRSDTQYERDDWTFEYRGDDESTVSVGDVARFSKTISDEDVEAFAAATGDTNRVHLDAAYAAETRFGERIVHGVLANGLISAALARLPGLTIYLSQESSFRAPLAVGDSATAVCEIVEDLGQSKYRIETNVSDGDGTMVLEGNAVVLVDDLPPMAAGETDAATTR</sequence>
<dbReference type="CDD" id="cd03449">
    <property type="entry name" value="R_hydratase"/>
    <property type="match status" value="1"/>
</dbReference>
<keyword evidence="1" id="KW-0129">CBS domain</keyword>
<evidence type="ECO:0000256" key="1">
    <source>
        <dbReference type="PROSITE-ProRule" id="PRU00703"/>
    </source>
</evidence>
<dbReference type="EMBL" id="FOFD01000003">
    <property type="protein sequence ID" value="SEQ85370.1"/>
    <property type="molecule type" value="Genomic_DNA"/>
</dbReference>
<dbReference type="InterPro" id="IPR029069">
    <property type="entry name" value="HotDog_dom_sf"/>
</dbReference>
<dbReference type="GO" id="GO:0019171">
    <property type="term" value="F:(3R)-hydroxyacyl-[acyl-carrier-protein] dehydratase activity"/>
    <property type="evidence" value="ECO:0007669"/>
    <property type="project" value="TreeGrafter"/>
</dbReference>
<dbReference type="SUPFAM" id="SSF54637">
    <property type="entry name" value="Thioesterase/thiol ester dehydrase-isomerase"/>
    <property type="match status" value="1"/>
</dbReference>
<name>A0A1H9JEW5_9EURY</name>
<dbReference type="Gene3D" id="3.10.580.10">
    <property type="entry name" value="CBS-domain"/>
    <property type="match status" value="1"/>
</dbReference>
<dbReference type="SUPFAM" id="SSF54631">
    <property type="entry name" value="CBS-domain pair"/>
    <property type="match status" value="1"/>
</dbReference>
<dbReference type="Gene3D" id="3.10.129.10">
    <property type="entry name" value="Hotdog Thioesterase"/>
    <property type="match status" value="1"/>
</dbReference>
<dbReference type="OrthoDB" id="51509at2157"/>
<organism evidence="4 5">
    <name type="scientific">Natrinema salaciae</name>
    <dbReference type="NCBI Taxonomy" id="1186196"/>
    <lineage>
        <taxon>Archaea</taxon>
        <taxon>Methanobacteriati</taxon>
        <taxon>Methanobacteriota</taxon>
        <taxon>Stenosarchaea group</taxon>
        <taxon>Halobacteria</taxon>
        <taxon>Halobacteriales</taxon>
        <taxon>Natrialbaceae</taxon>
        <taxon>Natrinema</taxon>
    </lineage>
</organism>
<dbReference type="Pfam" id="PF00571">
    <property type="entry name" value="CBS"/>
    <property type="match status" value="2"/>
</dbReference>
<dbReference type="AlphaFoldDB" id="A0A1H9JEW5"/>
<accession>A0A1H9JEW5</accession>
<dbReference type="STRING" id="1186196.SAMN04489841_2528"/>
<proteinExistence type="predicted"/>
<dbReference type="InterPro" id="IPR002539">
    <property type="entry name" value="MaoC-like_dom"/>
</dbReference>
<feature type="domain" description="CBS" evidence="3">
    <location>
        <begin position="75"/>
        <end position="153"/>
    </location>
</feature>
<keyword evidence="5" id="KW-1185">Reference proteome</keyword>
<dbReference type="InterPro" id="IPR046342">
    <property type="entry name" value="CBS_dom_sf"/>
</dbReference>
<feature type="domain" description="CBS" evidence="3">
    <location>
        <begin position="11"/>
        <end position="66"/>
    </location>
</feature>
<reference evidence="5" key="1">
    <citation type="submission" date="2016-10" db="EMBL/GenBank/DDBJ databases">
        <authorList>
            <person name="Varghese N."/>
            <person name="Submissions S."/>
        </authorList>
    </citation>
    <scope>NUCLEOTIDE SEQUENCE [LARGE SCALE GENOMIC DNA]</scope>
    <source>
        <strain evidence="5">DSM 25055</strain>
    </source>
</reference>